<reference evidence="2 3" key="1">
    <citation type="journal article" date="2012" name="Science">
        <title>The Paleozoic origin of enzymatic lignin decomposition reconstructed from 31 fungal genomes.</title>
        <authorList>
            <person name="Floudas D."/>
            <person name="Binder M."/>
            <person name="Riley R."/>
            <person name="Barry K."/>
            <person name="Blanchette R.A."/>
            <person name="Henrissat B."/>
            <person name="Martinez A.T."/>
            <person name="Otillar R."/>
            <person name="Spatafora J.W."/>
            <person name="Yadav J.S."/>
            <person name="Aerts A."/>
            <person name="Benoit I."/>
            <person name="Boyd A."/>
            <person name="Carlson A."/>
            <person name="Copeland A."/>
            <person name="Coutinho P.M."/>
            <person name="de Vries R.P."/>
            <person name="Ferreira P."/>
            <person name="Findley K."/>
            <person name="Foster B."/>
            <person name="Gaskell J."/>
            <person name="Glotzer D."/>
            <person name="Gorecki P."/>
            <person name="Heitman J."/>
            <person name="Hesse C."/>
            <person name="Hori C."/>
            <person name="Igarashi K."/>
            <person name="Jurgens J.A."/>
            <person name="Kallen N."/>
            <person name="Kersten P."/>
            <person name="Kohler A."/>
            <person name="Kuees U."/>
            <person name="Kumar T.K.A."/>
            <person name="Kuo A."/>
            <person name="LaButti K."/>
            <person name="Larrondo L.F."/>
            <person name="Lindquist E."/>
            <person name="Ling A."/>
            <person name="Lombard V."/>
            <person name="Lucas S."/>
            <person name="Lundell T."/>
            <person name="Martin R."/>
            <person name="McLaughlin D.J."/>
            <person name="Morgenstern I."/>
            <person name="Morin E."/>
            <person name="Murat C."/>
            <person name="Nagy L.G."/>
            <person name="Nolan M."/>
            <person name="Ohm R.A."/>
            <person name="Patyshakuliyeva A."/>
            <person name="Rokas A."/>
            <person name="Ruiz-Duenas F.J."/>
            <person name="Sabat G."/>
            <person name="Salamov A."/>
            <person name="Samejima M."/>
            <person name="Schmutz J."/>
            <person name="Slot J.C."/>
            <person name="St John F."/>
            <person name="Stenlid J."/>
            <person name="Sun H."/>
            <person name="Sun S."/>
            <person name="Syed K."/>
            <person name="Tsang A."/>
            <person name="Wiebenga A."/>
            <person name="Young D."/>
            <person name="Pisabarro A."/>
            <person name="Eastwood D.C."/>
            <person name="Martin F."/>
            <person name="Cullen D."/>
            <person name="Grigoriev I.V."/>
            <person name="Hibbett D.S."/>
        </authorList>
    </citation>
    <scope>NUCLEOTIDE SEQUENCE [LARGE SCALE GENOMIC DNA]</scope>
    <source>
        <strain evidence="2 3">ATCC 11539</strain>
    </source>
</reference>
<dbReference type="KEGG" id="gtr:GLOTRDRAFT_133585"/>
<feature type="compositionally biased region" description="Polar residues" evidence="1">
    <location>
        <begin position="201"/>
        <end position="212"/>
    </location>
</feature>
<keyword evidence="3" id="KW-1185">Reference proteome</keyword>
<accession>S7PSP5</accession>
<dbReference type="AlphaFoldDB" id="S7PSP5"/>
<evidence type="ECO:0000313" key="2">
    <source>
        <dbReference type="EMBL" id="EPQ50841.1"/>
    </source>
</evidence>
<gene>
    <name evidence="2" type="ORF">GLOTRDRAFT_133585</name>
</gene>
<feature type="region of interest" description="Disordered" evidence="1">
    <location>
        <begin position="201"/>
        <end position="233"/>
    </location>
</feature>
<feature type="compositionally biased region" description="Polar residues" evidence="1">
    <location>
        <begin position="220"/>
        <end position="229"/>
    </location>
</feature>
<dbReference type="EMBL" id="KB469313">
    <property type="protein sequence ID" value="EPQ50841.1"/>
    <property type="molecule type" value="Genomic_DNA"/>
</dbReference>
<evidence type="ECO:0000313" key="3">
    <source>
        <dbReference type="Proteomes" id="UP000030669"/>
    </source>
</evidence>
<dbReference type="HOGENOM" id="CLU_852725_0_0_1"/>
<dbReference type="eggNOG" id="ENOG502RCVD">
    <property type="taxonomic scope" value="Eukaryota"/>
</dbReference>
<dbReference type="GeneID" id="19302755"/>
<dbReference type="OMA" id="MTSIDAN"/>
<organism evidence="2 3">
    <name type="scientific">Gloeophyllum trabeum (strain ATCC 11539 / FP-39264 / Madison 617)</name>
    <name type="common">Brown rot fungus</name>
    <dbReference type="NCBI Taxonomy" id="670483"/>
    <lineage>
        <taxon>Eukaryota</taxon>
        <taxon>Fungi</taxon>
        <taxon>Dikarya</taxon>
        <taxon>Basidiomycota</taxon>
        <taxon>Agaricomycotina</taxon>
        <taxon>Agaricomycetes</taxon>
        <taxon>Gloeophyllales</taxon>
        <taxon>Gloeophyllaceae</taxon>
        <taxon>Gloeophyllum</taxon>
    </lineage>
</organism>
<protein>
    <submittedName>
        <fullName evidence="2">Uncharacterized protein</fullName>
    </submittedName>
</protein>
<dbReference type="OrthoDB" id="426718at2759"/>
<dbReference type="RefSeq" id="XP_007870725.1">
    <property type="nucleotide sequence ID" value="XM_007872534.1"/>
</dbReference>
<sequence length="326" mass="34800">MGNASSSATLWGAQSLGASGRLSASTQSGRASQNFAAVVGIFMREYENRDINAPEIRKAIESLSVALDNDRAAVDLSFIGRLPDWKRCERSSDCRINRCVPRKRSLSVADQEAIDARKAKQAGGAQTKLVAAEPAELVAAAEAAYLRNTKNWALFVDGKSNSLYFAVRGTSTAGGADVVDNVTNVDAEAMLTMDFDTGSPAYTASPSAQPLSRASVPNPVHSSRPNPVHSSREQDLIDPVPRAEISYAEWLAEAVGRHLAVQSGRKDVPPFSPLPFLYPGGELVLLDEGGEVVAKMEAECLSAHVFLDLSAHSSSECQRIVDQLVG</sequence>
<proteinExistence type="predicted"/>
<evidence type="ECO:0000256" key="1">
    <source>
        <dbReference type="SAM" id="MobiDB-lite"/>
    </source>
</evidence>
<dbReference type="Proteomes" id="UP000030669">
    <property type="component" value="Unassembled WGS sequence"/>
</dbReference>
<name>S7PSP5_GLOTA</name>